<organism evidence="3 4">
    <name type="scientific">Desmophyllum pertusum</name>
    <dbReference type="NCBI Taxonomy" id="174260"/>
    <lineage>
        <taxon>Eukaryota</taxon>
        <taxon>Metazoa</taxon>
        <taxon>Cnidaria</taxon>
        <taxon>Anthozoa</taxon>
        <taxon>Hexacorallia</taxon>
        <taxon>Scleractinia</taxon>
        <taxon>Caryophylliina</taxon>
        <taxon>Caryophylliidae</taxon>
        <taxon>Desmophyllum</taxon>
    </lineage>
</organism>
<evidence type="ECO:0000313" key="3">
    <source>
        <dbReference type="EMBL" id="KAJ7388004.1"/>
    </source>
</evidence>
<accession>A0A9X0D7R5</accession>
<name>A0A9X0D7R5_9CNID</name>
<feature type="non-terminal residue" evidence="3">
    <location>
        <position position="1"/>
    </location>
</feature>
<evidence type="ECO:0000313" key="4">
    <source>
        <dbReference type="Proteomes" id="UP001163046"/>
    </source>
</evidence>
<feature type="signal peptide" evidence="2">
    <location>
        <begin position="1"/>
        <end position="18"/>
    </location>
</feature>
<reference evidence="3" key="1">
    <citation type="submission" date="2023-01" db="EMBL/GenBank/DDBJ databases">
        <title>Genome assembly of the deep-sea coral Lophelia pertusa.</title>
        <authorList>
            <person name="Herrera S."/>
            <person name="Cordes E."/>
        </authorList>
    </citation>
    <scope>NUCLEOTIDE SEQUENCE</scope>
    <source>
        <strain evidence="3">USNM1676648</strain>
        <tissue evidence="3">Polyp</tissue>
    </source>
</reference>
<dbReference type="Proteomes" id="UP001163046">
    <property type="component" value="Unassembled WGS sequence"/>
</dbReference>
<evidence type="ECO:0000256" key="1">
    <source>
        <dbReference type="SAM" id="MobiDB-lite"/>
    </source>
</evidence>
<comment type="caution">
    <text evidence="3">The sequence shown here is derived from an EMBL/GenBank/DDBJ whole genome shotgun (WGS) entry which is preliminary data.</text>
</comment>
<feature type="chain" id="PRO_5040932613" evidence="2">
    <location>
        <begin position="19"/>
        <end position="104"/>
    </location>
</feature>
<keyword evidence="4" id="KW-1185">Reference proteome</keyword>
<proteinExistence type="predicted"/>
<gene>
    <name evidence="3" type="ORF">OS493_040471</name>
</gene>
<keyword evidence="2" id="KW-0732">Signal</keyword>
<evidence type="ECO:0000256" key="2">
    <source>
        <dbReference type="SAM" id="SignalP"/>
    </source>
</evidence>
<dbReference type="AlphaFoldDB" id="A0A9X0D7R5"/>
<protein>
    <submittedName>
        <fullName evidence="3">Uncharacterized protein</fullName>
    </submittedName>
</protein>
<feature type="region of interest" description="Disordered" evidence="1">
    <location>
        <begin position="61"/>
        <end position="83"/>
    </location>
</feature>
<dbReference type="EMBL" id="MU825783">
    <property type="protein sequence ID" value="KAJ7388004.1"/>
    <property type="molecule type" value="Genomic_DNA"/>
</dbReference>
<sequence length="104" mass="11562">VLNLFLALLLNAFDGGDEEDENDEDGENEESVFKKLLGKLTQTKKTSVFPVTEYPLAEGSWNSSQEIPTTGKENSKKTNTGKEYSTVGRRRSILIVISIIVRVI</sequence>